<name>A0A8H6HIB7_9AGAR</name>
<proteinExistence type="predicted"/>
<feature type="compositionally biased region" description="Low complexity" evidence="1">
    <location>
        <begin position="161"/>
        <end position="174"/>
    </location>
</feature>
<accession>A0A8H6HIB7</accession>
<sequence length="191" mass="21263">MPSNRNHSLPWAPSKRRQAIKLIPPSRFLDIGPNVINAPALLSSRQIAWPSSNPQDPPIPTIALMTFDASVEEYRSQQRARSRQTREASPSALHQRRGNRRALAEVTNSTSNPASQLRPPAEGTENRSPNEQNVHYPATPVSQANRRSEAARRVWERRRQAQASAAASSNTAQTPNEEQASFCRPLCLTRS</sequence>
<feature type="compositionally biased region" description="Polar residues" evidence="1">
    <location>
        <begin position="106"/>
        <end position="115"/>
    </location>
</feature>
<comment type="caution">
    <text evidence="2">The sequence shown here is derived from an EMBL/GenBank/DDBJ whole genome shotgun (WGS) entry which is preliminary data.</text>
</comment>
<feature type="compositionally biased region" description="Basic and acidic residues" evidence="1">
    <location>
        <begin position="146"/>
        <end position="159"/>
    </location>
</feature>
<gene>
    <name evidence="2" type="ORF">DFP72DRAFT_1076461</name>
</gene>
<evidence type="ECO:0000313" key="2">
    <source>
        <dbReference type="EMBL" id="KAF6746251.1"/>
    </source>
</evidence>
<organism evidence="2 3">
    <name type="scientific">Ephemerocybe angulata</name>
    <dbReference type="NCBI Taxonomy" id="980116"/>
    <lineage>
        <taxon>Eukaryota</taxon>
        <taxon>Fungi</taxon>
        <taxon>Dikarya</taxon>
        <taxon>Basidiomycota</taxon>
        <taxon>Agaricomycotina</taxon>
        <taxon>Agaricomycetes</taxon>
        <taxon>Agaricomycetidae</taxon>
        <taxon>Agaricales</taxon>
        <taxon>Agaricineae</taxon>
        <taxon>Psathyrellaceae</taxon>
        <taxon>Ephemerocybe</taxon>
    </lineage>
</organism>
<dbReference type="AlphaFoldDB" id="A0A8H6HIB7"/>
<evidence type="ECO:0000313" key="3">
    <source>
        <dbReference type="Proteomes" id="UP000521943"/>
    </source>
</evidence>
<keyword evidence="3" id="KW-1185">Reference proteome</keyword>
<evidence type="ECO:0000256" key="1">
    <source>
        <dbReference type="SAM" id="MobiDB-lite"/>
    </source>
</evidence>
<dbReference type="Proteomes" id="UP000521943">
    <property type="component" value="Unassembled WGS sequence"/>
</dbReference>
<dbReference type="OrthoDB" id="3120490at2759"/>
<feature type="region of interest" description="Disordered" evidence="1">
    <location>
        <begin position="73"/>
        <end position="191"/>
    </location>
</feature>
<reference evidence="2 3" key="1">
    <citation type="submission" date="2020-07" db="EMBL/GenBank/DDBJ databases">
        <title>Comparative genomics of pyrophilous fungi reveals a link between fire events and developmental genes.</title>
        <authorList>
            <consortium name="DOE Joint Genome Institute"/>
            <person name="Steindorff A.S."/>
            <person name="Carver A."/>
            <person name="Calhoun S."/>
            <person name="Stillman K."/>
            <person name="Liu H."/>
            <person name="Lipzen A."/>
            <person name="Pangilinan J."/>
            <person name="Labutti K."/>
            <person name="Bruns T.D."/>
            <person name="Grigoriev I.V."/>
        </authorList>
    </citation>
    <scope>NUCLEOTIDE SEQUENCE [LARGE SCALE GENOMIC DNA]</scope>
    <source>
        <strain evidence="2 3">CBS 144469</strain>
    </source>
</reference>
<protein>
    <submittedName>
        <fullName evidence="2">Uncharacterized protein</fullName>
    </submittedName>
</protein>
<dbReference type="EMBL" id="JACGCI010000094">
    <property type="protein sequence ID" value="KAF6746251.1"/>
    <property type="molecule type" value="Genomic_DNA"/>
</dbReference>